<dbReference type="InterPro" id="IPR050479">
    <property type="entry name" value="CYP11_CYP27_families"/>
</dbReference>
<keyword evidence="4 8" id="KW-0479">Metal-binding</keyword>
<evidence type="ECO:0008006" key="12">
    <source>
        <dbReference type="Google" id="ProtNLM"/>
    </source>
</evidence>
<sequence>MFFNCLSMKFVDKKWPSTCRKYLINCYSSKPRKFEDIPGPKSLPIIGTMYKYLPYIGEYDMNKLHKSGEIKLKHYGPLVREEMVPGVNIVWVFRPDDIEEIFRAEVGFYPERRSHLALAKYRNDRTHVYNCGGLLPTNGPEWWRIRKELQKPLSKPQNIINYIGIIDDVIRQFVELCRQKKYDDFLPMLTRLFLELTCLVAFDVSMNSFSHEEMQKNSKSSKLIEAALISNSVILRLDNGPQLWRYFHTPLYKKLYSSQQFMEDVAVEMVNRKIKKIDNGEVSDRESLLELYLRNKNLDLKDVIGMACDMLLAGIDTTSNTVAFVLYHLANNADAQEKIQREADKLLPDSNNAITSEILRNASYTKAIIKETFRLNPVSVGVGRILQTDIVLSGYHVPAKTVVVTQNQVACRLPEYFVQPDDFIPERWLRDNYNVDKNEKNKKNTHPYLILPFGHGSRSCIARRMAEQNMQMLLLRIFREYNLKWNGGKLDNLSLLINVPDSPINIEFSSR</sequence>
<dbReference type="FunFam" id="1.10.630.10:FF:000006">
    <property type="entry name" value="Cytochrome P450 302a1, mitochondrial"/>
    <property type="match status" value="1"/>
</dbReference>
<comment type="caution">
    <text evidence="10">The sequence shown here is derived from an EMBL/GenBank/DDBJ whole genome shotgun (WGS) entry which is preliminary data.</text>
</comment>
<evidence type="ECO:0000256" key="4">
    <source>
        <dbReference type="ARBA" id="ARBA00022723"/>
    </source>
</evidence>
<evidence type="ECO:0000256" key="2">
    <source>
        <dbReference type="ARBA" id="ARBA00010617"/>
    </source>
</evidence>
<reference evidence="10" key="1">
    <citation type="journal article" date="2023" name="bioRxiv">
        <title>Scaffold-level genome assemblies of two parasitoid biocontrol wasps reveal the parthenogenesis mechanism and an associated novel virus.</title>
        <authorList>
            <person name="Inwood S."/>
            <person name="Skelly J."/>
            <person name="Guhlin J."/>
            <person name="Harrop T."/>
            <person name="Goldson S."/>
            <person name="Dearden P."/>
        </authorList>
    </citation>
    <scope>NUCLEOTIDE SEQUENCE</scope>
    <source>
        <strain evidence="10">Irish</strain>
        <tissue evidence="10">Whole body</tissue>
    </source>
</reference>
<comment type="cofactor">
    <cofactor evidence="1 8">
        <name>heme</name>
        <dbReference type="ChEBI" id="CHEBI:30413"/>
    </cofactor>
</comment>
<reference evidence="10" key="2">
    <citation type="submission" date="2023-03" db="EMBL/GenBank/DDBJ databases">
        <authorList>
            <person name="Inwood S.N."/>
            <person name="Skelly J.G."/>
            <person name="Guhlin J."/>
            <person name="Harrop T.W.R."/>
            <person name="Goldson S.G."/>
            <person name="Dearden P.K."/>
        </authorList>
    </citation>
    <scope>NUCLEOTIDE SEQUENCE</scope>
    <source>
        <strain evidence="10">Irish</strain>
        <tissue evidence="10">Whole body</tissue>
    </source>
</reference>
<evidence type="ECO:0000256" key="1">
    <source>
        <dbReference type="ARBA" id="ARBA00001971"/>
    </source>
</evidence>
<dbReference type="Pfam" id="PF00067">
    <property type="entry name" value="p450"/>
    <property type="match status" value="1"/>
</dbReference>
<dbReference type="PANTHER" id="PTHR24279:SF120">
    <property type="entry name" value="CYTOCHROME P450"/>
    <property type="match status" value="1"/>
</dbReference>
<dbReference type="EMBL" id="JAQQBS010001423">
    <property type="protein sequence ID" value="KAK0160916.1"/>
    <property type="molecule type" value="Genomic_DNA"/>
</dbReference>
<dbReference type="Proteomes" id="UP001168990">
    <property type="component" value="Unassembled WGS sequence"/>
</dbReference>
<evidence type="ECO:0000256" key="3">
    <source>
        <dbReference type="ARBA" id="ARBA00022617"/>
    </source>
</evidence>
<gene>
    <name evidence="10" type="ORF">PV328_008272</name>
</gene>
<keyword evidence="6 8" id="KW-0408">Iron</keyword>
<dbReference type="GO" id="GO:0016705">
    <property type="term" value="F:oxidoreductase activity, acting on paired donors, with incorporation or reduction of molecular oxygen"/>
    <property type="evidence" value="ECO:0007669"/>
    <property type="project" value="InterPro"/>
</dbReference>
<dbReference type="InterPro" id="IPR002401">
    <property type="entry name" value="Cyt_P450_E_grp-I"/>
</dbReference>
<dbReference type="GO" id="GO:0020037">
    <property type="term" value="F:heme binding"/>
    <property type="evidence" value="ECO:0007669"/>
    <property type="project" value="InterPro"/>
</dbReference>
<proteinExistence type="inferred from homology"/>
<dbReference type="Gene3D" id="1.10.630.10">
    <property type="entry name" value="Cytochrome P450"/>
    <property type="match status" value="1"/>
</dbReference>
<evidence type="ECO:0000256" key="6">
    <source>
        <dbReference type="ARBA" id="ARBA00023004"/>
    </source>
</evidence>
<comment type="similarity">
    <text evidence="2 9">Belongs to the cytochrome P450 family.</text>
</comment>
<evidence type="ECO:0000256" key="8">
    <source>
        <dbReference type="PIRSR" id="PIRSR602401-1"/>
    </source>
</evidence>
<evidence type="ECO:0000256" key="7">
    <source>
        <dbReference type="ARBA" id="ARBA00023033"/>
    </source>
</evidence>
<feature type="binding site" description="axial binding residue" evidence="8">
    <location>
        <position position="460"/>
    </location>
    <ligand>
        <name>heme</name>
        <dbReference type="ChEBI" id="CHEBI:30413"/>
    </ligand>
    <ligandPart>
        <name>Fe</name>
        <dbReference type="ChEBI" id="CHEBI:18248"/>
    </ligandPart>
</feature>
<name>A0AA39CAG2_9HYME</name>
<organism evidence="10 11">
    <name type="scientific">Microctonus aethiopoides</name>
    <dbReference type="NCBI Taxonomy" id="144406"/>
    <lineage>
        <taxon>Eukaryota</taxon>
        <taxon>Metazoa</taxon>
        <taxon>Ecdysozoa</taxon>
        <taxon>Arthropoda</taxon>
        <taxon>Hexapoda</taxon>
        <taxon>Insecta</taxon>
        <taxon>Pterygota</taxon>
        <taxon>Neoptera</taxon>
        <taxon>Endopterygota</taxon>
        <taxon>Hymenoptera</taxon>
        <taxon>Apocrita</taxon>
        <taxon>Ichneumonoidea</taxon>
        <taxon>Braconidae</taxon>
        <taxon>Euphorinae</taxon>
        <taxon>Microctonus</taxon>
    </lineage>
</organism>
<dbReference type="InterPro" id="IPR036396">
    <property type="entry name" value="Cyt_P450_sf"/>
</dbReference>
<evidence type="ECO:0000256" key="9">
    <source>
        <dbReference type="RuleBase" id="RU000461"/>
    </source>
</evidence>
<dbReference type="InterPro" id="IPR001128">
    <property type="entry name" value="Cyt_P450"/>
</dbReference>
<evidence type="ECO:0000313" key="11">
    <source>
        <dbReference type="Proteomes" id="UP001168990"/>
    </source>
</evidence>
<protein>
    <recommendedName>
        <fullName evidence="12">Cytochrome P450 302A1</fullName>
    </recommendedName>
</protein>
<dbReference type="GO" id="GO:0005506">
    <property type="term" value="F:iron ion binding"/>
    <property type="evidence" value="ECO:0007669"/>
    <property type="project" value="InterPro"/>
</dbReference>
<keyword evidence="7 9" id="KW-0503">Monooxygenase</keyword>
<keyword evidence="5 9" id="KW-0560">Oxidoreductase</keyword>
<evidence type="ECO:0000313" key="10">
    <source>
        <dbReference type="EMBL" id="KAK0160916.1"/>
    </source>
</evidence>
<dbReference type="AlphaFoldDB" id="A0AA39CAG2"/>
<evidence type="ECO:0000256" key="5">
    <source>
        <dbReference type="ARBA" id="ARBA00023002"/>
    </source>
</evidence>
<keyword evidence="3 8" id="KW-0349">Heme</keyword>
<dbReference type="GO" id="GO:0004497">
    <property type="term" value="F:monooxygenase activity"/>
    <property type="evidence" value="ECO:0007669"/>
    <property type="project" value="UniProtKB-KW"/>
</dbReference>
<dbReference type="InterPro" id="IPR017972">
    <property type="entry name" value="Cyt_P450_CS"/>
</dbReference>
<dbReference type="PRINTS" id="PR00463">
    <property type="entry name" value="EP450I"/>
</dbReference>
<dbReference type="SUPFAM" id="SSF48264">
    <property type="entry name" value="Cytochrome P450"/>
    <property type="match status" value="1"/>
</dbReference>
<keyword evidence="11" id="KW-1185">Reference proteome</keyword>
<dbReference type="PRINTS" id="PR00385">
    <property type="entry name" value="P450"/>
</dbReference>
<dbReference type="CDD" id="cd11054">
    <property type="entry name" value="CYP24A1-like"/>
    <property type="match status" value="1"/>
</dbReference>
<accession>A0AA39CAG2</accession>
<dbReference type="PROSITE" id="PS00086">
    <property type="entry name" value="CYTOCHROME_P450"/>
    <property type="match status" value="1"/>
</dbReference>
<dbReference type="PANTHER" id="PTHR24279">
    <property type="entry name" value="CYTOCHROME P450"/>
    <property type="match status" value="1"/>
</dbReference>